<protein>
    <recommendedName>
        <fullName evidence="5">PAS domain-containing protein</fullName>
    </recommendedName>
</protein>
<evidence type="ECO:0000256" key="3">
    <source>
        <dbReference type="ARBA" id="ARBA00022991"/>
    </source>
</evidence>
<dbReference type="AlphaFoldDB" id="A0A835Z1S8"/>
<dbReference type="OrthoDB" id="447251at2759"/>
<dbReference type="Gene3D" id="3.30.450.20">
    <property type="entry name" value="PAS domain"/>
    <property type="match status" value="1"/>
</dbReference>
<keyword evidence="1" id="KW-0285">Flavoprotein</keyword>
<feature type="domain" description="PAS" evidence="5">
    <location>
        <begin position="117"/>
        <end position="209"/>
    </location>
</feature>
<keyword evidence="3" id="KW-0157">Chromophore</keyword>
<evidence type="ECO:0000313" key="6">
    <source>
        <dbReference type="EMBL" id="KAG5185341.1"/>
    </source>
</evidence>
<reference evidence="6" key="1">
    <citation type="submission" date="2021-02" db="EMBL/GenBank/DDBJ databases">
        <title>First Annotated Genome of the Yellow-green Alga Tribonema minus.</title>
        <authorList>
            <person name="Mahan K.M."/>
        </authorList>
    </citation>
    <scope>NUCLEOTIDE SEQUENCE</scope>
    <source>
        <strain evidence="6">UTEX B ZZ1240</strain>
    </source>
</reference>
<dbReference type="InterPro" id="IPR000014">
    <property type="entry name" value="PAS"/>
</dbReference>
<name>A0A835Z1S8_9STRA</name>
<evidence type="ECO:0000256" key="2">
    <source>
        <dbReference type="ARBA" id="ARBA00022643"/>
    </source>
</evidence>
<keyword evidence="2" id="KW-0288">FMN</keyword>
<evidence type="ECO:0000259" key="5">
    <source>
        <dbReference type="Pfam" id="PF13426"/>
    </source>
</evidence>
<dbReference type="Proteomes" id="UP000664859">
    <property type="component" value="Unassembled WGS sequence"/>
</dbReference>
<comment type="caution">
    <text evidence="6">The sequence shown here is derived from an EMBL/GenBank/DDBJ whole genome shotgun (WGS) entry which is preliminary data.</text>
</comment>
<evidence type="ECO:0000256" key="4">
    <source>
        <dbReference type="SAM" id="MobiDB-lite"/>
    </source>
</evidence>
<sequence length="340" mass="35267">MELLEEKLLRLRSENLGLRQLVLSCMPDRAEEVLKKCCDVRVPKTPVPAILHSGRGIAGTKKPAPVAKRPRSSAPARGEGKDSKDAMPNALTLMEQDFKMIASLRSSQQNFVLTDPTRPNNPIVYASAGFLAHTGHASGAVLGKSLDLLTGPATDGNSLDILNTNLAAGRETSLCLLCYRADATPFWGQLYVSALCDRAGNVTAHVACLSEVAQLPLDEFRRRLRRVPLPRDLLAQDAAAAAAAVDAAVDAAAAAADGAARGGTGGIAAAVRSAHGHYGSGAPAADALSRITLPPAYGLVSSGVSGRRVSGSSAGSSPGASALKVVDPLRRTRSAKRSSP</sequence>
<keyword evidence="7" id="KW-1185">Reference proteome</keyword>
<feature type="region of interest" description="Disordered" evidence="4">
    <location>
        <begin position="307"/>
        <end position="340"/>
    </location>
</feature>
<gene>
    <name evidence="6" type="ORF">JKP88DRAFT_219323</name>
</gene>
<proteinExistence type="predicted"/>
<evidence type="ECO:0000256" key="1">
    <source>
        <dbReference type="ARBA" id="ARBA00022630"/>
    </source>
</evidence>
<dbReference type="InterPro" id="IPR035965">
    <property type="entry name" value="PAS-like_dom_sf"/>
</dbReference>
<evidence type="ECO:0000313" key="7">
    <source>
        <dbReference type="Proteomes" id="UP000664859"/>
    </source>
</evidence>
<accession>A0A835Z1S8</accession>
<organism evidence="6 7">
    <name type="scientific">Tribonema minus</name>
    <dbReference type="NCBI Taxonomy" id="303371"/>
    <lineage>
        <taxon>Eukaryota</taxon>
        <taxon>Sar</taxon>
        <taxon>Stramenopiles</taxon>
        <taxon>Ochrophyta</taxon>
        <taxon>PX clade</taxon>
        <taxon>Xanthophyceae</taxon>
        <taxon>Tribonematales</taxon>
        <taxon>Tribonemataceae</taxon>
        <taxon>Tribonema</taxon>
    </lineage>
</organism>
<dbReference type="PANTHER" id="PTHR47429:SF2">
    <property type="entry name" value="PROTEIN TWIN LOV 1"/>
    <property type="match status" value="1"/>
</dbReference>
<feature type="compositionally biased region" description="Low complexity" evidence="4">
    <location>
        <begin position="307"/>
        <end position="322"/>
    </location>
</feature>
<feature type="compositionally biased region" description="Basic residues" evidence="4">
    <location>
        <begin position="331"/>
        <end position="340"/>
    </location>
</feature>
<dbReference type="Pfam" id="PF13426">
    <property type="entry name" value="PAS_9"/>
    <property type="match status" value="1"/>
</dbReference>
<dbReference type="GO" id="GO:0005634">
    <property type="term" value="C:nucleus"/>
    <property type="evidence" value="ECO:0007669"/>
    <property type="project" value="TreeGrafter"/>
</dbReference>
<dbReference type="PANTHER" id="PTHR47429">
    <property type="entry name" value="PROTEIN TWIN LOV 1"/>
    <property type="match status" value="1"/>
</dbReference>
<dbReference type="SUPFAM" id="SSF55785">
    <property type="entry name" value="PYP-like sensor domain (PAS domain)"/>
    <property type="match status" value="1"/>
</dbReference>
<dbReference type="EMBL" id="JAFCMP010000135">
    <property type="protein sequence ID" value="KAG5185341.1"/>
    <property type="molecule type" value="Genomic_DNA"/>
</dbReference>
<feature type="region of interest" description="Disordered" evidence="4">
    <location>
        <begin position="51"/>
        <end position="87"/>
    </location>
</feature>